<dbReference type="InterPro" id="IPR020843">
    <property type="entry name" value="ER"/>
</dbReference>
<dbReference type="InterPro" id="IPR013149">
    <property type="entry name" value="ADH-like_C"/>
</dbReference>
<dbReference type="Gene3D" id="3.40.50.720">
    <property type="entry name" value="NAD(P)-binding Rossmann-like Domain"/>
    <property type="match status" value="1"/>
</dbReference>
<dbReference type="AlphaFoldDB" id="A0A4Q9M9P8"/>
<organism evidence="2">
    <name type="scientific">Dichomitus squalens</name>
    <dbReference type="NCBI Taxonomy" id="114155"/>
    <lineage>
        <taxon>Eukaryota</taxon>
        <taxon>Fungi</taxon>
        <taxon>Dikarya</taxon>
        <taxon>Basidiomycota</taxon>
        <taxon>Agaricomycotina</taxon>
        <taxon>Agaricomycetes</taxon>
        <taxon>Polyporales</taxon>
        <taxon>Polyporaceae</taxon>
        <taxon>Dichomitus</taxon>
    </lineage>
</organism>
<protein>
    <submittedName>
        <fullName evidence="2">GroES-like protein</fullName>
    </submittedName>
</protein>
<proteinExistence type="predicted"/>
<dbReference type="GO" id="GO:0016651">
    <property type="term" value="F:oxidoreductase activity, acting on NAD(P)H"/>
    <property type="evidence" value="ECO:0007669"/>
    <property type="project" value="InterPro"/>
</dbReference>
<evidence type="ECO:0000259" key="1">
    <source>
        <dbReference type="SMART" id="SM00829"/>
    </source>
</evidence>
<dbReference type="PANTHER" id="PTHR45348">
    <property type="entry name" value="HYPOTHETICAL OXIDOREDUCTASE (EUROFUNG)"/>
    <property type="match status" value="1"/>
</dbReference>
<evidence type="ECO:0000313" key="2">
    <source>
        <dbReference type="EMBL" id="TBU23880.1"/>
    </source>
</evidence>
<dbReference type="Proteomes" id="UP000292957">
    <property type="component" value="Unassembled WGS sequence"/>
</dbReference>
<dbReference type="InterPro" id="IPR047122">
    <property type="entry name" value="Trans-enoyl_RdTase-like"/>
</dbReference>
<dbReference type="SUPFAM" id="SSF50129">
    <property type="entry name" value="GroES-like"/>
    <property type="match status" value="1"/>
</dbReference>
<accession>A0A4Q9M9P8</accession>
<dbReference type="InterPro" id="IPR013154">
    <property type="entry name" value="ADH-like_N"/>
</dbReference>
<dbReference type="PANTHER" id="PTHR45348:SF2">
    <property type="entry name" value="ZINC-TYPE ALCOHOL DEHYDROGENASE-LIKE PROTEIN C2E1P3.01"/>
    <property type="match status" value="1"/>
</dbReference>
<reference evidence="2" key="1">
    <citation type="submission" date="2019-01" db="EMBL/GenBank/DDBJ databases">
        <title>Draft genome sequences of three monokaryotic isolates of the white-rot basidiomycete fungus Dichomitus squalens.</title>
        <authorList>
            <consortium name="DOE Joint Genome Institute"/>
            <person name="Lopez S.C."/>
            <person name="Andreopoulos B."/>
            <person name="Pangilinan J."/>
            <person name="Lipzen A."/>
            <person name="Riley R."/>
            <person name="Ahrendt S."/>
            <person name="Ng V."/>
            <person name="Barry K."/>
            <person name="Daum C."/>
            <person name="Grigoriev I.V."/>
            <person name="Hilden K.S."/>
            <person name="Makela M.R."/>
            <person name="de Vries R.P."/>
        </authorList>
    </citation>
    <scope>NUCLEOTIDE SEQUENCE [LARGE SCALE GENOMIC DNA]</scope>
    <source>
        <strain evidence="2">OM18370.1</strain>
    </source>
</reference>
<dbReference type="InterPro" id="IPR036291">
    <property type="entry name" value="NAD(P)-bd_dom_sf"/>
</dbReference>
<dbReference type="Gene3D" id="3.90.180.10">
    <property type="entry name" value="Medium-chain alcohol dehydrogenases, catalytic domain"/>
    <property type="match status" value="1"/>
</dbReference>
<name>A0A4Q9M9P8_9APHY</name>
<dbReference type="CDD" id="cd08249">
    <property type="entry name" value="enoyl_reductase_like"/>
    <property type="match status" value="1"/>
</dbReference>
<dbReference type="Pfam" id="PF08240">
    <property type="entry name" value="ADH_N"/>
    <property type="match status" value="1"/>
</dbReference>
<dbReference type="Pfam" id="PF00107">
    <property type="entry name" value="ADH_zinc_N"/>
    <property type="match status" value="1"/>
</dbReference>
<dbReference type="SUPFAM" id="SSF51735">
    <property type="entry name" value="NAD(P)-binding Rossmann-fold domains"/>
    <property type="match status" value="1"/>
</dbReference>
<dbReference type="InterPro" id="IPR011032">
    <property type="entry name" value="GroES-like_sf"/>
</dbReference>
<sequence length="358" mass="37660">MSIPAQQKALVLEAKFGKFAVQTTDVPRPGPGDLLVKIEATALNPADWKIQTYGALINAYPAVLGTDGSGIVIAVGEKVSSEAFAVGDRVTFQGDIDMEKQTMRGTYAQYLTLPHEFVAKFPDNLSFDEAATVSSGVATAALPLYNHVEGADSVKLFPPWKEGGRGKYAGKSFLVVGGATSMGQFAIQFARLSGFSPIVATASLHHAAFLKTLGATHVVDRKLAAGELQAEFAKIASGQFDVVYDAVSVADTLHLSLAATAPGGHLVVVLSPAETAEEARKQGKNVHFAQGLFMHPINREVSGPLLSSLPKLLETGDIKPNRVEVLPGGLNGVVGGLERLKANQVSGVKLVVHPQETA</sequence>
<dbReference type="EMBL" id="ML143492">
    <property type="protein sequence ID" value="TBU23880.1"/>
    <property type="molecule type" value="Genomic_DNA"/>
</dbReference>
<dbReference type="SMART" id="SM00829">
    <property type="entry name" value="PKS_ER"/>
    <property type="match status" value="1"/>
</dbReference>
<dbReference type="OrthoDB" id="3233595at2759"/>
<feature type="domain" description="Enoyl reductase (ER)" evidence="1">
    <location>
        <begin position="14"/>
        <end position="352"/>
    </location>
</feature>
<gene>
    <name evidence="2" type="ORF">BD311DRAFT_767581</name>
</gene>